<name>A0A367IMW7_RHIST</name>
<dbReference type="Proteomes" id="UP000253551">
    <property type="component" value="Unassembled WGS sequence"/>
</dbReference>
<feature type="non-terminal residue" evidence="1">
    <location>
        <position position="1"/>
    </location>
</feature>
<protein>
    <submittedName>
        <fullName evidence="1">Uncharacterized protein</fullName>
    </submittedName>
</protein>
<accession>A0A367IMW7</accession>
<reference evidence="1 2" key="1">
    <citation type="journal article" date="2018" name="G3 (Bethesda)">
        <title>Phylogenetic and Phylogenomic Definition of Rhizopus Species.</title>
        <authorList>
            <person name="Gryganskyi A.P."/>
            <person name="Golan J."/>
            <person name="Dolatabadi S."/>
            <person name="Mondo S."/>
            <person name="Robb S."/>
            <person name="Idnurm A."/>
            <person name="Muszewska A."/>
            <person name="Steczkiewicz K."/>
            <person name="Masonjones S."/>
            <person name="Liao H.L."/>
            <person name="Gajdeczka M.T."/>
            <person name="Anike F."/>
            <person name="Vuek A."/>
            <person name="Anishchenko I.M."/>
            <person name="Voigt K."/>
            <person name="de Hoog G.S."/>
            <person name="Smith M.E."/>
            <person name="Heitman J."/>
            <person name="Vilgalys R."/>
            <person name="Stajich J.E."/>
        </authorList>
    </citation>
    <scope>NUCLEOTIDE SEQUENCE [LARGE SCALE GENOMIC DNA]</scope>
    <source>
        <strain evidence="1 2">LSU 92-RS-03</strain>
    </source>
</reference>
<evidence type="ECO:0000313" key="2">
    <source>
        <dbReference type="Proteomes" id="UP000253551"/>
    </source>
</evidence>
<dbReference type="AlphaFoldDB" id="A0A367IMW7"/>
<evidence type="ECO:0000313" key="1">
    <source>
        <dbReference type="EMBL" id="RCH78841.1"/>
    </source>
</evidence>
<comment type="caution">
    <text evidence="1">The sequence shown here is derived from an EMBL/GenBank/DDBJ whole genome shotgun (WGS) entry which is preliminary data.</text>
</comment>
<dbReference type="OrthoDB" id="2221403at2759"/>
<dbReference type="EMBL" id="PJQM01006962">
    <property type="protein sequence ID" value="RCH78841.1"/>
    <property type="molecule type" value="Genomic_DNA"/>
</dbReference>
<organism evidence="1 2">
    <name type="scientific">Rhizopus stolonifer</name>
    <name type="common">Rhizopus nigricans</name>
    <dbReference type="NCBI Taxonomy" id="4846"/>
    <lineage>
        <taxon>Eukaryota</taxon>
        <taxon>Fungi</taxon>
        <taxon>Fungi incertae sedis</taxon>
        <taxon>Mucoromycota</taxon>
        <taxon>Mucoromycotina</taxon>
        <taxon>Mucoromycetes</taxon>
        <taxon>Mucorales</taxon>
        <taxon>Mucorineae</taxon>
        <taxon>Rhizopodaceae</taxon>
        <taxon>Rhizopus</taxon>
    </lineage>
</organism>
<keyword evidence="2" id="KW-1185">Reference proteome</keyword>
<gene>
    <name evidence="1" type="ORF">CU098_003523</name>
</gene>
<sequence>SFRNNGSRIKFDAEMTALQLKASKYTQNGVQVLKLLAIKKGNGCKESYRPNYKIEYYEDDEKAFCNFYCEIKPKKSIKACRQKIYKNLYKMTIFAREEMKRDKLKVIMIAHIMHNCFKFYLLMNKEDYYALLHLEQIKVPLSLSTFKFELEDLMKMHKITQVYQKQIEKASFLRIFPYNGVEQLVTRKEDRKRKCCAKVV</sequence>
<proteinExistence type="predicted"/>